<dbReference type="GO" id="GO:0046872">
    <property type="term" value="F:metal ion binding"/>
    <property type="evidence" value="ECO:0007669"/>
    <property type="project" value="UniProtKB-KW"/>
</dbReference>
<dbReference type="InterPro" id="IPR046778">
    <property type="entry name" value="UPF0758_N"/>
</dbReference>
<dbReference type="Gene3D" id="1.10.150.20">
    <property type="entry name" value="5' to 3' exonuclease, C-terminal subdomain"/>
    <property type="match status" value="1"/>
</dbReference>
<evidence type="ECO:0000256" key="8">
    <source>
        <dbReference type="SAM" id="MobiDB-lite"/>
    </source>
</evidence>
<proteinExistence type="inferred from homology"/>
<dbReference type="Pfam" id="PF20582">
    <property type="entry name" value="UPF0758_N"/>
    <property type="match status" value="1"/>
</dbReference>
<evidence type="ECO:0000313" key="11">
    <source>
        <dbReference type="Proteomes" id="UP000546126"/>
    </source>
</evidence>
<dbReference type="SUPFAM" id="SSF47781">
    <property type="entry name" value="RuvA domain 2-like"/>
    <property type="match status" value="1"/>
</dbReference>
<feature type="domain" description="MPN" evidence="9">
    <location>
        <begin position="100"/>
        <end position="222"/>
    </location>
</feature>
<keyword evidence="2" id="KW-0645">Protease</keyword>
<dbReference type="Proteomes" id="UP000546126">
    <property type="component" value="Unassembled WGS sequence"/>
</dbReference>
<evidence type="ECO:0000256" key="1">
    <source>
        <dbReference type="ARBA" id="ARBA00010243"/>
    </source>
</evidence>
<keyword evidence="5" id="KW-0862">Zinc</keyword>
<comment type="similarity">
    <text evidence="1 7">Belongs to the UPF0758 family.</text>
</comment>
<evidence type="ECO:0000256" key="6">
    <source>
        <dbReference type="ARBA" id="ARBA00023049"/>
    </source>
</evidence>
<dbReference type="PROSITE" id="PS01302">
    <property type="entry name" value="UPF0758"/>
    <property type="match status" value="1"/>
</dbReference>
<dbReference type="Pfam" id="PF04002">
    <property type="entry name" value="RadC"/>
    <property type="match status" value="1"/>
</dbReference>
<keyword evidence="3" id="KW-0479">Metal-binding</keyword>
<organism evidence="10 11">
    <name type="scientific">Nonomuraea rhodomycinica</name>
    <dbReference type="NCBI Taxonomy" id="1712872"/>
    <lineage>
        <taxon>Bacteria</taxon>
        <taxon>Bacillati</taxon>
        <taxon>Actinomycetota</taxon>
        <taxon>Actinomycetes</taxon>
        <taxon>Streptosporangiales</taxon>
        <taxon>Streptosporangiaceae</taxon>
        <taxon>Nonomuraea</taxon>
    </lineage>
</organism>
<evidence type="ECO:0000256" key="5">
    <source>
        <dbReference type="ARBA" id="ARBA00022833"/>
    </source>
</evidence>
<dbReference type="InterPro" id="IPR010994">
    <property type="entry name" value="RuvA_2-like"/>
</dbReference>
<dbReference type="PANTHER" id="PTHR30471">
    <property type="entry name" value="DNA REPAIR PROTEIN RADC"/>
    <property type="match status" value="1"/>
</dbReference>
<dbReference type="PROSITE" id="PS50249">
    <property type="entry name" value="MPN"/>
    <property type="match status" value="1"/>
</dbReference>
<evidence type="ECO:0000256" key="7">
    <source>
        <dbReference type="RuleBase" id="RU003797"/>
    </source>
</evidence>
<evidence type="ECO:0000259" key="9">
    <source>
        <dbReference type="PROSITE" id="PS50249"/>
    </source>
</evidence>
<name>A0A7Y6ILJ6_9ACTN</name>
<accession>A0A7Y6ILJ6</accession>
<dbReference type="InterPro" id="IPR020891">
    <property type="entry name" value="UPF0758_CS"/>
</dbReference>
<dbReference type="RefSeq" id="WP_175599862.1">
    <property type="nucleotide sequence ID" value="NZ_JABWGO010000001.1"/>
</dbReference>
<dbReference type="InterPro" id="IPR037518">
    <property type="entry name" value="MPN"/>
</dbReference>
<comment type="caution">
    <text evidence="10">The sequence shown here is derived from an EMBL/GenBank/DDBJ whole genome shotgun (WGS) entry which is preliminary data.</text>
</comment>
<dbReference type="InterPro" id="IPR001405">
    <property type="entry name" value="UPF0758"/>
</dbReference>
<keyword evidence="11" id="KW-1185">Reference proteome</keyword>
<keyword evidence="4" id="KW-0378">Hydrolase</keyword>
<evidence type="ECO:0000313" key="10">
    <source>
        <dbReference type="EMBL" id="NUW40484.1"/>
    </source>
</evidence>
<dbReference type="InterPro" id="IPR025657">
    <property type="entry name" value="RadC_JAB"/>
</dbReference>
<dbReference type="EMBL" id="JABWGO010000001">
    <property type="protein sequence ID" value="NUW40484.1"/>
    <property type="molecule type" value="Genomic_DNA"/>
</dbReference>
<keyword evidence="6" id="KW-0482">Metalloprotease</keyword>
<dbReference type="NCBIfam" id="TIGR00608">
    <property type="entry name" value="radc"/>
    <property type="match status" value="1"/>
</dbReference>
<evidence type="ECO:0000256" key="2">
    <source>
        <dbReference type="ARBA" id="ARBA00022670"/>
    </source>
</evidence>
<protein>
    <submittedName>
        <fullName evidence="10">DNA repair protein RadC</fullName>
    </submittedName>
</protein>
<dbReference type="GO" id="GO:0006508">
    <property type="term" value="P:proteolysis"/>
    <property type="evidence" value="ECO:0007669"/>
    <property type="project" value="UniProtKB-KW"/>
</dbReference>
<dbReference type="Gene3D" id="3.40.140.10">
    <property type="entry name" value="Cytidine Deaminase, domain 2"/>
    <property type="match status" value="1"/>
</dbReference>
<evidence type="ECO:0000256" key="4">
    <source>
        <dbReference type="ARBA" id="ARBA00022801"/>
    </source>
</evidence>
<feature type="region of interest" description="Disordered" evidence="8">
    <location>
        <begin position="217"/>
        <end position="255"/>
    </location>
</feature>
<dbReference type="AlphaFoldDB" id="A0A7Y6ILJ6"/>
<reference evidence="10 11" key="1">
    <citation type="submission" date="2020-06" db="EMBL/GenBank/DDBJ databases">
        <authorList>
            <person name="Chanama M."/>
        </authorList>
    </citation>
    <scope>NUCLEOTIDE SEQUENCE [LARGE SCALE GENOMIC DNA]</scope>
    <source>
        <strain evidence="10 11">TBRC6557</strain>
    </source>
</reference>
<dbReference type="PANTHER" id="PTHR30471:SF3">
    <property type="entry name" value="UPF0758 PROTEIN YEES-RELATED"/>
    <property type="match status" value="1"/>
</dbReference>
<gene>
    <name evidence="10" type="primary">radC</name>
    <name evidence="10" type="ORF">HT134_10085</name>
</gene>
<sequence>MRVKDLPTRERPRERLMTSGPAALADRELLAVLLGSGFRGASAVDLASQVIEHCGDLDGLARSEPHRLLAVKGVGPAKAARVAAAFHLVRRAQADPGRPRITSTSDLAAVAAPLLRGLSRERLVVVVCDPRGAVLRRTVLTEGGADHTAVPVREIVTTVLTCGGAAFGVAHNHPSGSLDPSDDDLSATARLAAAASTVGLRFLDHLIITDTAWRRVPVPEPRPQATRAGTPPSPQATPSESHHTAPLTHTSPEKP</sequence>
<dbReference type="GO" id="GO:0008237">
    <property type="term" value="F:metallopeptidase activity"/>
    <property type="evidence" value="ECO:0007669"/>
    <property type="project" value="UniProtKB-KW"/>
</dbReference>
<evidence type="ECO:0000256" key="3">
    <source>
        <dbReference type="ARBA" id="ARBA00022723"/>
    </source>
</evidence>